<evidence type="ECO:0000256" key="4">
    <source>
        <dbReference type="PROSITE-ProRule" id="PRU00335"/>
    </source>
</evidence>
<dbReference type="InterPro" id="IPR050109">
    <property type="entry name" value="HTH-type_TetR-like_transc_reg"/>
</dbReference>
<dbReference type="AlphaFoldDB" id="A0A916Z839"/>
<protein>
    <recommendedName>
        <fullName evidence="5">HTH tetR-type domain-containing protein</fullName>
    </recommendedName>
</protein>
<organism evidence="6 7">
    <name type="scientific">Croceicoccus mobilis</name>
    <dbReference type="NCBI Taxonomy" id="1703339"/>
    <lineage>
        <taxon>Bacteria</taxon>
        <taxon>Pseudomonadati</taxon>
        <taxon>Pseudomonadota</taxon>
        <taxon>Alphaproteobacteria</taxon>
        <taxon>Sphingomonadales</taxon>
        <taxon>Erythrobacteraceae</taxon>
        <taxon>Croceicoccus</taxon>
    </lineage>
</organism>
<reference evidence="6" key="2">
    <citation type="submission" date="2020-09" db="EMBL/GenBank/DDBJ databases">
        <authorList>
            <person name="Sun Q."/>
            <person name="Zhou Y."/>
        </authorList>
    </citation>
    <scope>NUCLEOTIDE SEQUENCE</scope>
    <source>
        <strain evidence="6">CGMCC 1.15360</strain>
    </source>
</reference>
<dbReference type="PROSITE" id="PS50977">
    <property type="entry name" value="HTH_TETR_2"/>
    <property type="match status" value="1"/>
</dbReference>
<sequence>MLETSANLVGTLNANAACVLDHAGSISVLRPAATGGRLAQRQRRESILATAREMIGRNGYERLVLREVADMCGVSVQTVYNLVGDRSNVLASAVTEFIEVAFQHSSHFSDFPNRFLAVAHVYWATAANSPEYVREATLAYYSTQSQYREQVSGAAIRIFVDALIAMKRQGQLRADLDLRSVAHRFAQLAAADVFDWASGARSIERLRLDLLDSHAMILEHALVPAEAARVRDWIARQHDIDLRAARASQDAAQAA</sequence>
<accession>A0A916Z839</accession>
<evidence type="ECO:0000256" key="2">
    <source>
        <dbReference type="ARBA" id="ARBA00023125"/>
    </source>
</evidence>
<dbReference type="Pfam" id="PF00440">
    <property type="entry name" value="TetR_N"/>
    <property type="match status" value="1"/>
</dbReference>
<dbReference type="InterPro" id="IPR009057">
    <property type="entry name" value="Homeodomain-like_sf"/>
</dbReference>
<keyword evidence="1" id="KW-0805">Transcription regulation</keyword>
<dbReference type="GO" id="GO:0003700">
    <property type="term" value="F:DNA-binding transcription factor activity"/>
    <property type="evidence" value="ECO:0007669"/>
    <property type="project" value="TreeGrafter"/>
</dbReference>
<dbReference type="Gene3D" id="1.10.357.10">
    <property type="entry name" value="Tetracycline Repressor, domain 2"/>
    <property type="match status" value="1"/>
</dbReference>
<dbReference type="PANTHER" id="PTHR30055:SF234">
    <property type="entry name" value="HTH-TYPE TRANSCRIPTIONAL REGULATOR BETI"/>
    <property type="match status" value="1"/>
</dbReference>
<dbReference type="EMBL" id="BMIP01000009">
    <property type="protein sequence ID" value="GGD80574.1"/>
    <property type="molecule type" value="Genomic_DNA"/>
</dbReference>
<evidence type="ECO:0000259" key="5">
    <source>
        <dbReference type="PROSITE" id="PS50977"/>
    </source>
</evidence>
<dbReference type="PANTHER" id="PTHR30055">
    <property type="entry name" value="HTH-TYPE TRANSCRIPTIONAL REGULATOR RUTR"/>
    <property type="match status" value="1"/>
</dbReference>
<dbReference type="GO" id="GO:0000976">
    <property type="term" value="F:transcription cis-regulatory region binding"/>
    <property type="evidence" value="ECO:0007669"/>
    <property type="project" value="TreeGrafter"/>
</dbReference>
<evidence type="ECO:0000256" key="3">
    <source>
        <dbReference type="ARBA" id="ARBA00023163"/>
    </source>
</evidence>
<evidence type="ECO:0000256" key="1">
    <source>
        <dbReference type="ARBA" id="ARBA00023015"/>
    </source>
</evidence>
<feature type="DNA-binding region" description="H-T-H motif" evidence="4">
    <location>
        <begin position="64"/>
        <end position="83"/>
    </location>
</feature>
<dbReference type="Proteomes" id="UP000612349">
    <property type="component" value="Unassembled WGS sequence"/>
</dbReference>
<dbReference type="RefSeq" id="WP_066770740.1">
    <property type="nucleotide sequence ID" value="NZ_BMIP01000009.1"/>
</dbReference>
<evidence type="ECO:0000313" key="6">
    <source>
        <dbReference type="EMBL" id="GGD80574.1"/>
    </source>
</evidence>
<gene>
    <name evidence="6" type="ORF">GCM10010990_33070</name>
</gene>
<name>A0A916Z839_9SPHN</name>
<keyword evidence="7" id="KW-1185">Reference proteome</keyword>
<proteinExistence type="predicted"/>
<dbReference type="SUPFAM" id="SSF46689">
    <property type="entry name" value="Homeodomain-like"/>
    <property type="match status" value="1"/>
</dbReference>
<dbReference type="OrthoDB" id="7503824at2"/>
<dbReference type="InterPro" id="IPR001647">
    <property type="entry name" value="HTH_TetR"/>
</dbReference>
<reference evidence="6" key="1">
    <citation type="journal article" date="2014" name="Int. J. Syst. Evol. Microbiol.">
        <title>Complete genome sequence of Corynebacterium casei LMG S-19264T (=DSM 44701T), isolated from a smear-ripened cheese.</title>
        <authorList>
            <consortium name="US DOE Joint Genome Institute (JGI-PGF)"/>
            <person name="Walter F."/>
            <person name="Albersmeier A."/>
            <person name="Kalinowski J."/>
            <person name="Ruckert C."/>
        </authorList>
    </citation>
    <scope>NUCLEOTIDE SEQUENCE</scope>
    <source>
        <strain evidence="6">CGMCC 1.15360</strain>
    </source>
</reference>
<comment type="caution">
    <text evidence="6">The sequence shown here is derived from an EMBL/GenBank/DDBJ whole genome shotgun (WGS) entry which is preliminary data.</text>
</comment>
<keyword evidence="3" id="KW-0804">Transcription</keyword>
<feature type="domain" description="HTH tetR-type" evidence="5">
    <location>
        <begin position="41"/>
        <end position="101"/>
    </location>
</feature>
<keyword evidence="2 4" id="KW-0238">DNA-binding</keyword>
<evidence type="ECO:0000313" key="7">
    <source>
        <dbReference type="Proteomes" id="UP000612349"/>
    </source>
</evidence>